<comment type="pathway">
    <text evidence="7">Amino-acid biosynthesis; L-asparagine biosynthesis; L-asparagine from L-aspartate (ammonia route): step 1/1.</text>
</comment>
<dbReference type="Pfam" id="PF03590">
    <property type="entry name" value="AsnA"/>
    <property type="match status" value="1"/>
</dbReference>
<dbReference type="Gene3D" id="3.30.930.10">
    <property type="entry name" value="Bira Bifunctional Protein, Domain 2"/>
    <property type="match status" value="1"/>
</dbReference>
<reference evidence="10 11" key="1">
    <citation type="submission" date="2019-04" db="EMBL/GenBank/DDBJ databases">
        <title>Isachenkonia alkalipeptolytica gen. nov. sp. nov. a new anaerobic, alkiliphilic organothrophic bacterium capable to reduce synthesized ferrihydrite isolated from a soda lake.</title>
        <authorList>
            <person name="Toshchakov S.V."/>
            <person name="Zavarzina D.G."/>
            <person name="Zhilina T.N."/>
            <person name="Kostrikina N.A."/>
            <person name="Kublanov I.V."/>
        </authorList>
    </citation>
    <scope>NUCLEOTIDE SEQUENCE [LARGE SCALE GENOMIC DNA]</scope>
    <source>
        <strain evidence="10 11">Z-1701</strain>
    </source>
</reference>
<comment type="caution">
    <text evidence="10">The sequence shown here is derived from an EMBL/GenBank/DDBJ whole genome shotgun (WGS) entry which is preliminary data.</text>
</comment>
<dbReference type="GO" id="GO:0016740">
    <property type="term" value="F:transferase activity"/>
    <property type="evidence" value="ECO:0007669"/>
    <property type="project" value="UniProtKB-ARBA"/>
</dbReference>
<dbReference type="InterPro" id="IPR045864">
    <property type="entry name" value="aa-tRNA-synth_II/BPL/LPL"/>
</dbReference>
<evidence type="ECO:0000256" key="7">
    <source>
        <dbReference type="HAMAP-Rule" id="MF_00555"/>
    </source>
</evidence>
<evidence type="ECO:0000256" key="5">
    <source>
        <dbReference type="ARBA" id="ARBA00022840"/>
    </source>
</evidence>
<dbReference type="GO" id="GO:0005524">
    <property type="term" value="F:ATP binding"/>
    <property type="evidence" value="ECO:0007669"/>
    <property type="project" value="UniProtKB-UniRule"/>
</dbReference>
<organism evidence="10 11">
    <name type="scientific">Isachenkonia alkalipeptolytica</name>
    <dbReference type="NCBI Taxonomy" id="2565777"/>
    <lineage>
        <taxon>Bacteria</taxon>
        <taxon>Bacillati</taxon>
        <taxon>Bacillota</taxon>
        <taxon>Clostridia</taxon>
        <taxon>Eubacteriales</taxon>
        <taxon>Clostridiaceae</taxon>
        <taxon>Isachenkonia</taxon>
    </lineage>
</organism>
<evidence type="ECO:0000256" key="3">
    <source>
        <dbReference type="ARBA" id="ARBA00022605"/>
    </source>
</evidence>
<dbReference type="InterPro" id="IPR006195">
    <property type="entry name" value="aa-tRNA-synth_II"/>
</dbReference>
<feature type="domain" description="Aminoacyl-transfer RNA synthetases class-II family profile" evidence="9">
    <location>
        <begin position="29"/>
        <end position="324"/>
    </location>
</feature>
<dbReference type="EC" id="6.3.1.1" evidence="7 8"/>
<accession>A0AA43XLE3</accession>
<dbReference type="AlphaFoldDB" id="A0AA43XLE3"/>
<dbReference type="HAMAP" id="MF_00555">
    <property type="entry name" value="AsnA"/>
    <property type="match status" value="1"/>
</dbReference>
<keyword evidence="1 7" id="KW-0963">Cytoplasm</keyword>
<dbReference type="PROSITE" id="PS50862">
    <property type="entry name" value="AA_TRNA_LIGASE_II"/>
    <property type="match status" value="1"/>
</dbReference>
<sequence>MNGEKKLILPEGYKTPLDIRETAVAIKKVKDHFERRLAMALNLTRVSAPLFVSPETGLNDNLNGIERPVAFDVKDLGHAPVEIVHSLAKWKRMALYRYGFHPGEGIYTDMNAIRRDEVLDNTHSVYVDQWDWERIVTKEERSKETLREMVEKLYRVFKDTEKLVTGTYPELRPTLPDEITFITAQELEDRFPKLSPKEREDAITKEKGAVFLMEIGKKLQSGEKHDGRAADYDDWSLNGDILFWFEPLQGALELTSMGIRVDGQSLLKQLEEKEETYKKDLEYHRMVLDNTLPLTIGGGIGQSRICMFFLQKAHIGEVQAGIWPKEMIETCHTHGIPLL</sequence>
<evidence type="ECO:0000256" key="6">
    <source>
        <dbReference type="ARBA" id="ARBA00022888"/>
    </source>
</evidence>
<evidence type="ECO:0000259" key="9">
    <source>
        <dbReference type="PROSITE" id="PS50862"/>
    </source>
</evidence>
<dbReference type="GO" id="GO:0005829">
    <property type="term" value="C:cytosol"/>
    <property type="evidence" value="ECO:0007669"/>
    <property type="project" value="TreeGrafter"/>
</dbReference>
<keyword evidence="3 7" id="KW-0028">Amino-acid biosynthesis</keyword>
<evidence type="ECO:0000256" key="4">
    <source>
        <dbReference type="ARBA" id="ARBA00022741"/>
    </source>
</evidence>
<keyword evidence="6 7" id="KW-0061">Asparagine biosynthesis</keyword>
<dbReference type="SUPFAM" id="SSF55681">
    <property type="entry name" value="Class II aaRS and biotin synthetases"/>
    <property type="match status" value="1"/>
</dbReference>
<evidence type="ECO:0000256" key="8">
    <source>
        <dbReference type="NCBIfam" id="TIGR00669"/>
    </source>
</evidence>
<evidence type="ECO:0000256" key="1">
    <source>
        <dbReference type="ARBA" id="ARBA00022490"/>
    </source>
</evidence>
<dbReference type="EMBL" id="SUMG01000005">
    <property type="protein sequence ID" value="NBG88040.1"/>
    <property type="molecule type" value="Genomic_DNA"/>
</dbReference>
<comment type="similarity">
    <text evidence="7">Belongs to the class-II aminoacyl-tRNA synthetase family. AsnA subfamily.</text>
</comment>
<dbReference type="GO" id="GO:0070981">
    <property type="term" value="P:L-asparagine biosynthetic process"/>
    <property type="evidence" value="ECO:0007669"/>
    <property type="project" value="UniProtKB-UniRule"/>
</dbReference>
<keyword evidence="4 7" id="KW-0547">Nucleotide-binding</keyword>
<comment type="subcellular location">
    <subcellularLocation>
        <location evidence="7">Cytoplasm</location>
    </subcellularLocation>
</comment>
<protein>
    <recommendedName>
        <fullName evidence="7 8">Aspartate--ammonia ligase</fullName>
        <ecNumber evidence="7 8">6.3.1.1</ecNumber>
    </recommendedName>
    <alternativeName>
        <fullName evidence="7">Asparagine synthetase A</fullName>
    </alternativeName>
</protein>
<proteinExistence type="inferred from homology"/>
<keyword evidence="5 7" id="KW-0067">ATP-binding</keyword>
<keyword evidence="11" id="KW-1185">Reference proteome</keyword>
<evidence type="ECO:0000313" key="11">
    <source>
        <dbReference type="Proteomes" id="UP000449710"/>
    </source>
</evidence>
<dbReference type="PIRSF" id="PIRSF001555">
    <property type="entry name" value="Asp_ammon_ligase"/>
    <property type="match status" value="1"/>
</dbReference>
<dbReference type="InterPro" id="IPR004618">
    <property type="entry name" value="AsnA"/>
</dbReference>
<dbReference type="GO" id="GO:0004071">
    <property type="term" value="F:aspartate-ammonia ligase activity"/>
    <property type="evidence" value="ECO:0007669"/>
    <property type="project" value="UniProtKB-UniRule"/>
</dbReference>
<dbReference type="Proteomes" id="UP000449710">
    <property type="component" value="Unassembled WGS sequence"/>
</dbReference>
<dbReference type="PANTHER" id="PTHR30073:SF5">
    <property type="entry name" value="ASPARTATE--AMMONIA LIGASE"/>
    <property type="match status" value="1"/>
</dbReference>
<evidence type="ECO:0000256" key="2">
    <source>
        <dbReference type="ARBA" id="ARBA00022598"/>
    </source>
</evidence>
<comment type="catalytic activity">
    <reaction evidence="7">
        <text>L-aspartate + NH4(+) + ATP = L-asparagine + AMP + diphosphate + H(+)</text>
        <dbReference type="Rhea" id="RHEA:11372"/>
        <dbReference type="ChEBI" id="CHEBI:15378"/>
        <dbReference type="ChEBI" id="CHEBI:28938"/>
        <dbReference type="ChEBI" id="CHEBI:29991"/>
        <dbReference type="ChEBI" id="CHEBI:30616"/>
        <dbReference type="ChEBI" id="CHEBI:33019"/>
        <dbReference type="ChEBI" id="CHEBI:58048"/>
        <dbReference type="ChEBI" id="CHEBI:456215"/>
        <dbReference type="EC" id="6.3.1.1"/>
    </reaction>
</comment>
<name>A0AA43XLE3_9CLOT</name>
<evidence type="ECO:0000313" key="10">
    <source>
        <dbReference type="EMBL" id="NBG88040.1"/>
    </source>
</evidence>
<dbReference type="NCBIfam" id="TIGR00669">
    <property type="entry name" value="asnA"/>
    <property type="match status" value="1"/>
</dbReference>
<dbReference type="RefSeq" id="WP_160720139.1">
    <property type="nucleotide sequence ID" value="NZ_SUMG01000005.1"/>
</dbReference>
<dbReference type="PANTHER" id="PTHR30073">
    <property type="entry name" value="ASPARTATE--AMMONIA LIGASE"/>
    <property type="match status" value="1"/>
</dbReference>
<keyword evidence="2 7" id="KW-0436">Ligase</keyword>
<dbReference type="GO" id="GO:0140096">
    <property type="term" value="F:catalytic activity, acting on a protein"/>
    <property type="evidence" value="ECO:0007669"/>
    <property type="project" value="UniProtKB-ARBA"/>
</dbReference>
<gene>
    <name evidence="7" type="primary">asnA</name>
    <name evidence="10" type="ORF">ISALK_05950</name>
</gene>